<dbReference type="AlphaFoldDB" id="A0A841BLH1"/>
<dbReference type="InterPro" id="IPR050282">
    <property type="entry name" value="Cycloisomerase_2"/>
</dbReference>
<dbReference type="InterPro" id="IPR015943">
    <property type="entry name" value="WD40/YVTN_repeat-like_dom_sf"/>
</dbReference>
<evidence type="ECO:0000313" key="2">
    <source>
        <dbReference type="EMBL" id="MBB5867592.1"/>
    </source>
</evidence>
<dbReference type="GO" id="GO:0016853">
    <property type="term" value="F:isomerase activity"/>
    <property type="evidence" value="ECO:0007669"/>
    <property type="project" value="UniProtKB-KW"/>
</dbReference>
<name>A0A841BLH1_9ACTN</name>
<dbReference type="InterPro" id="IPR019405">
    <property type="entry name" value="Lactonase_7-beta_prop"/>
</dbReference>
<reference evidence="2 3" key="1">
    <citation type="submission" date="2020-08" db="EMBL/GenBank/DDBJ databases">
        <title>Sequencing the genomes of 1000 actinobacteria strains.</title>
        <authorList>
            <person name="Klenk H.-P."/>
        </authorList>
    </citation>
    <scope>NUCLEOTIDE SEQUENCE [LARGE SCALE GENOMIC DNA]</scope>
    <source>
        <strain evidence="2 3">DSM 45362</strain>
    </source>
</reference>
<proteinExistence type="inferred from homology"/>
<dbReference type="PANTHER" id="PTHR30344">
    <property type="entry name" value="6-PHOSPHOGLUCONOLACTONASE-RELATED"/>
    <property type="match status" value="1"/>
</dbReference>
<dbReference type="Pfam" id="PF10282">
    <property type="entry name" value="Lactonase"/>
    <property type="match status" value="1"/>
</dbReference>
<evidence type="ECO:0000313" key="3">
    <source>
        <dbReference type="Proteomes" id="UP000587527"/>
    </source>
</evidence>
<dbReference type="RefSeq" id="WP_312875085.1">
    <property type="nucleotide sequence ID" value="NZ_JACHMN010000001.1"/>
</dbReference>
<dbReference type="PANTHER" id="PTHR30344:SF1">
    <property type="entry name" value="6-PHOSPHOGLUCONOLACTONASE"/>
    <property type="match status" value="1"/>
</dbReference>
<accession>A0A841BLH1</accession>
<protein>
    <submittedName>
        <fullName evidence="2">6-phosphogluconolactonase (Cycloisomerase 2 family)</fullName>
    </submittedName>
</protein>
<sequence length="325" mass="33986">MLLVGCYTPERGQGAGVAVVATEAGVPVRVERVVPAASPSFLARHPTRPVLYAVGETETDTGTIAAWSTSGDAPDAPLGAVVDSGGADPCHLTVDSTGRFLVTVNYTGGSIAVHRLDGGGAILERTDLVHHDRHGDHERQDGGHPHQVRALPGGALLVTDLGGDAIYRYRLRDGKLIADGLIEAPARSGPRHLVQVGDAWLVTAELSTQVLVYDADWRLVGQVPATRSTGECLVSELAVGGDFLYVANRGVDTVSVFRLGAELPEYVTEVPTGAWPRHIAVVGPHLHVANQKSDELTTMLIDPATGVPAVVSTLAVPSPTCVLAP</sequence>
<comment type="similarity">
    <text evidence="1">Belongs to the cycloisomerase 2 family.</text>
</comment>
<dbReference type="InterPro" id="IPR011048">
    <property type="entry name" value="Haem_d1_sf"/>
</dbReference>
<dbReference type="GO" id="GO:0017057">
    <property type="term" value="F:6-phosphogluconolactonase activity"/>
    <property type="evidence" value="ECO:0007669"/>
    <property type="project" value="TreeGrafter"/>
</dbReference>
<dbReference type="EMBL" id="JACHMN010000001">
    <property type="protein sequence ID" value="MBB5867592.1"/>
    <property type="molecule type" value="Genomic_DNA"/>
</dbReference>
<keyword evidence="2" id="KW-0413">Isomerase</keyword>
<comment type="caution">
    <text evidence="2">The sequence shown here is derived from an EMBL/GenBank/DDBJ whole genome shotgun (WGS) entry which is preliminary data.</text>
</comment>
<organism evidence="2 3">
    <name type="scientific">Allocatelliglobosispora scoriae</name>
    <dbReference type="NCBI Taxonomy" id="643052"/>
    <lineage>
        <taxon>Bacteria</taxon>
        <taxon>Bacillati</taxon>
        <taxon>Actinomycetota</taxon>
        <taxon>Actinomycetes</taxon>
        <taxon>Micromonosporales</taxon>
        <taxon>Micromonosporaceae</taxon>
        <taxon>Allocatelliglobosispora</taxon>
    </lineage>
</organism>
<dbReference type="Proteomes" id="UP000587527">
    <property type="component" value="Unassembled WGS sequence"/>
</dbReference>
<dbReference type="Gene3D" id="2.130.10.10">
    <property type="entry name" value="YVTN repeat-like/Quinoprotein amine dehydrogenase"/>
    <property type="match status" value="1"/>
</dbReference>
<dbReference type="SUPFAM" id="SSF51004">
    <property type="entry name" value="C-terminal (heme d1) domain of cytochrome cd1-nitrite reductase"/>
    <property type="match status" value="1"/>
</dbReference>
<gene>
    <name evidence="2" type="ORF">F4553_000971</name>
</gene>
<evidence type="ECO:0000256" key="1">
    <source>
        <dbReference type="ARBA" id="ARBA00005564"/>
    </source>
</evidence>
<keyword evidence="3" id="KW-1185">Reference proteome</keyword>